<dbReference type="Proteomes" id="UP000646365">
    <property type="component" value="Unassembled WGS sequence"/>
</dbReference>
<protein>
    <recommendedName>
        <fullName evidence="1">Phage-like element PBSX protein XkdF domain-containing protein</fullName>
    </recommendedName>
</protein>
<comment type="caution">
    <text evidence="2">The sequence shown here is derived from an EMBL/GenBank/DDBJ whole genome shotgun (WGS) entry which is preliminary data.</text>
</comment>
<dbReference type="AlphaFoldDB" id="A0A8J3E5M0"/>
<proteinExistence type="predicted"/>
<feature type="domain" description="Phage-like element PBSX protein XkdF" evidence="1">
    <location>
        <begin position="7"/>
        <end position="101"/>
    </location>
</feature>
<dbReference type="Pfam" id="PF14550">
    <property type="entry name" value="Peptidase_S78_2"/>
    <property type="match status" value="1"/>
</dbReference>
<evidence type="ECO:0000313" key="3">
    <source>
        <dbReference type="Proteomes" id="UP000646365"/>
    </source>
</evidence>
<gene>
    <name evidence="2" type="ORF">GCM10011611_31060</name>
</gene>
<evidence type="ECO:0000313" key="2">
    <source>
        <dbReference type="EMBL" id="GGF22798.1"/>
    </source>
</evidence>
<organism evidence="2 3">
    <name type="scientific">Aliidongia dinghuensis</name>
    <dbReference type="NCBI Taxonomy" id="1867774"/>
    <lineage>
        <taxon>Bacteria</taxon>
        <taxon>Pseudomonadati</taxon>
        <taxon>Pseudomonadota</taxon>
        <taxon>Alphaproteobacteria</taxon>
        <taxon>Rhodospirillales</taxon>
        <taxon>Dongiaceae</taxon>
        <taxon>Aliidongia</taxon>
    </lineage>
</organism>
<evidence type="ECO:0000259" key="1">
    <source>
        <dbReference type="Pfam" id="PF14550"/>
    </source>
</evidence>
<name>A0A8J3E5M0_9PROT</name>
<keyword evidence="3" id="KW-1185">Reference proteome</keyword>
<sequence length="262" mass="28100">MRIYAPLQKIDEEQRMVYGYASTEALDSQGEIIKREAIEAALPGFMRFGNIREMHQPSAVGKAKGATIDDKGLYLAAKIVDDDAWAKVKEGVYSGFSVAGQVTARDPMQKHVITGCQLSEISLVDRPANPEAVFEMFKAGGLEKIGRRNSKADLAHIQAIHDHAAELGASCPGCAGGDDEDDDEGSGGGGDTVAKLARSLGRLTQDYARLAARIGRIEDQPLPARGALRAIAKHEDQGRHPADEPADTNGLIKAALARPRIF</sequence>
<dbReference type="RefSeq" id="WP_189047305.1">
    <property type="nucleotide sequence ID" value="NZ_BMJQ01000007.1"/>
</dbReference>
<dbReference type="EMBL" id="BMJQ01000007">
    <property type="protein sequence ID" value="GGF22798.1"/>
    <property type="molecule type" value="Genomic_DNA"/>
</dbReference>
<accession>A0A8J3E5M0</accession>
<reference evidence="2" key="1">
    <citation type="journal article" date="2014" name="Int. J. Syst. Evol. Microbiol.">
        <title>Complete genome sequence of Corynebacterium casei LMG S-19264T (=DSM 44701T), isolated from a smear-ripened cheese.</title>
        <authorList>
            <consortium name="US DOE Joint Genome Institute (JGI-PGF)"/>
            <person name="Walter F."/>
            <person name="Albersmeier A."/>
            <person name="Kalinowski J."/>
            <person name="Ruckert C."/>
        </authorList>
    </citation>
    <scope>NUCLEOTIDE SEQUENCE</scope>
    <source>
        <strain evidence="2">CGMCC 1.15725</strain>
    </source>
</reference>
<dbReference type="GO" id="GO:0006508">
    <property type="term" value="P:proteolysis"/>
    <property type="evidence" value="ECO:0007669"/>
    <property type="project" value="UniProtKB-KW"/>
</dbReference>
<dbReference type="InterPro" id="IPR027924">
    <property type="entry name" value="XkdF"/>
</dbReference>
<dbReference type="GO" id="GO:0008233">
    <property type="term" value="F:peptidase activity"/>
    <property type="evidence" value="ECO:0007669"/>
    <property type="project" value="UniProtKB-KW"/>
</dbReference>
<reference evidence="2" key="2">
    <citation type="submission" date="2020-09" db="EMBL/GenBank/DDBJ databases">
        <authorList>
            <person name="Sun Q."/>
            <person name="Zhou Y."/>
        </authorList>
    </citation>
    <scope>NUCLEOTIDE SEQUENCE</scope>
    <source>
        <strain evidence="2">CGMCC 1.15725</strain>
    </source>
</reference>